<keyword evidence="2 5" id="KW-0808">Transferase</keyword>
<dbReference type="InterPro" id="IPR029063">
    <property type="entry name" value="SAM-dependent_MTases_sf"/>
</dbReference>
<dbReference type="GO" id="GO:0008170">
    <property type="term" value="F:N-methyltransferase activity"/>
    <property type="evidence" value="ECO:0007669"/>
    <property type="project" value="InterPro"/>
</dbReference>
<dbReference type="RefSeq" id="WP_138534878.1">
    <property type="nucleotide sequence ID" value="NZ_VANR01000002.1"/>
</dbReference>
<dbReference type="AlphaFoldDB" id="A0A5S3N706"/>
<evidence type="ECO:0000256" key="3">
    <source>
        <dbReference type="RuleBase" id="RU362026"/>
    </source>
</evidence>
<feature type="domain" description="DNA methylase N-4/N-6" evidence="4">
    <location>
        <begin position="26"/>
        <end position="79"/>
    </location>
</feature>
<dbReference type="SUPFAM" id="SSF53335">
    <property type="entry name" value="S-adenosyl-L-methionine-dependent methyltransferases"/>
    <property type="match status" value="1"/>
</dbReference>
<dbReference type="Pfam" id="PF01555">
    <property type="entry name" value="N6_N4_Mtase"/>
    <property type="match status" value="2"/>
</dbReference>
<proteinExistence type="inferred from homology"/>
<dbReference type="PRINTS" id="PR00508">
    <property type="entry name" value="S21N4MTFRASE"/>
</dbReference>
<evidence type="ECO:0000313" key="5">
    <source>
        <dbReference type="EMBL" id="TMM31148.1"/>
    </source>
</evidence>
<evidence type="ECO:0000256" key="1">
    <source>
        <dbReference type="ARBA" id="ARBA00022603"/>
    </source>
</evidence>
<dbReference type="EC" id="2.1.1.-" evidence="3"/>
<keyword evidence="1 5" id="KW-0489">Methyltransferase</keyword>
<gene>
    <name evidence="5" type="ORF">FDT66_04050</name>
</gene>
<sequence length="418" mass="47988">MIEEKKHITPWADKSDSDPLHSLCSYLGAFPPSLARYFIKYFTDENDLVFDPFSGRGTTILESRILNRKSFGSDLNPIALALSKAKSHKLVKEDIITRIDELENDYDYVLYLPEAQSESDEIHLIFHQATLAQLCYLKDILLTSKNDVDEFLIGAILGIMHGGERKDGTSGYLSISMPNTFSMSPEYVRRFVQTKELNRVKRNVFDILKEKVERVFSKHKSPKKESYILECDAKEISKSEELKKYQGKVDLLLTSPPYLGIVNYAKQNWIRSWFLDSDPIEISKKLDDDLNINQWVQFSKKTLTEFKKMLKPNGVAVFVIGDVAKSKNNVVPLARDFSLMVKENKLFKNVWVFSDYIEGVDKTTRIWGETKGKATATDRIVILSDINPFENNNRINGKSVLTYKLIQESTKHFLGQIK</sequence>
<evidence type="ECO:0000259" key="4">
    <source>
        <dbReference type="Pfam" id="PF01555"/>
    </source>
</evidence>
<dbReference type="InterPro" id="IPR002941">
    <property type="entry name" value="DNA_methylase_N4/N6"/>
</dbReference>
<comment type="similarity">
    <text evidence="3">Belongs to the N(4)/N(6)-methyltransferase family.</text>
</comment>
<evidence type="ECO:0000256" key="2">
    <source>
        <dbReference type="ARBA" id="ARBA00022679"/>
    </source>
</evidence>
<dbReference type="Gene3D" id="3.40.50.150">
    <property type="entry name" value="Vaccinia Virus protein VP39"/>
    <property type="match status" value="2"/>
</dbReference>
<dbReference type="InterPro" id="IPR001091">
    <property type="entry name" value="RM_Methyltransferase"/>
</dbReference>
<name>A0A5S3N706_9FLAO</name>
<dbReference type="EMBL" id="VANR01000002">
    <property type="protein sequence ID" value="TMM31148.1"/>
    <property type="molecule type" value="Genomic_DNA"/>
</dbReference>
<dbReference type="OrthoDB" id="9800801at2"/>
<dbReference type="GO" id="GO:0003677">
    <property type="term" value="F:DNA binding"/>
    <property type="evidence" value="ECO:0007669"/>
    <property type="project" value="InterPro"/>
</dbReference>
<comment type="caution">
    <text evidence="5">The sequence shown here is derived from an EMBL/GenBank/DDBJ whole genome shotgun (WGS) entry which is preliminary data.</text>
</comment>
<organism evidence="5 6">
    <name type="scientific">Polaribacter aestuariivivens</name>
    <dbReference type="NCBI Taxonomy" id="2304626"/>
    <lineage>
        <taxon>Bacteria</taxon>
        <taxon>Pseudomonadati</taxon>
        <taxon>Bacteroidota</taxon>
        <taxon>Flavobacteriia</taxon>
        <taxon>Flavobacteriales</taxon>
        <taxon>Flavobacteriaceae</taxon>
    </lineage>
</organism>
<accession>A0A5S3N706</accession>
<reference evidence="5 6" key="1">
    <citation type="submission" date="2019-05" db="EMBL/GenBank/DDBJ databases">
        <title>Polaribacter aestuariivivens sp. nov., isolated from a tidal flat.</title>
        <authorList>
            <person name="Yoon J.-H."/>
        </authorList>
    </citation>
    <scope>NUCLEOTIDE SEQUENCE [LARGE SCALE GENOMIC DNA]</scope>
    <source>
        <strain evidence="5 6">DBTF-3</strain>
    </source>
</reference>
<feature type="domain" description="DNA methylase N-4/N-6" evidence="4">
    <location>
        <begin position="249"/>
        <end position="344"/>
    </location>
</feature>
<evidence type="ECO:0000313" key="6">
    <source>
        <dbReference type="Proteomes" id="UP000307140"/>
    </source>
</evidence>
<dbReference type="GO" id="GO:0032259">
    <property type="term" value="P:methylation"/>
    <property type="evidence" value="ECO:0007669"/>
    <property type="project" value="UniProtKB-KW"/>
</dbReference>
<protein>
    <recommendedName>
        <fullName evidence="3">Methyltransferase</fullName>
        <ecNumber evidence="3">2.1.1.-</ecNumber>
    </recommendedName>
</protein>
<dbReference type="Proteomes" id="UP000307140">
    <property type="component" value="Unassembled WGS sequence"/>
</dbReference>
<keyword evidence="6" id="KW-1185">Reference proteome</keyword>